<dbReference type="PRINTS" id="PR00038">
    <property type="entry name" value="HTHLUXR"/>
</dbReference>
<dbReference type="InterPro" id="IPR027417">
    <property type="entry name" value="P-loop_NTPase"/>
</dbReference>
<dbReference type="Gene3D" id="1.10.10.10">
    <property type="entry name" value="Winged helix-like DNA-binding domain superfamily/Winged helix DNA-binding domain"/>
    <property type="match status" value="1"/>
</dbReference>
<evidence type="ECO:0000256" key="1">
    <source>
        <dbReference type="ARBA" id="ARBA00022741"/>
    </source>
</evidence>
<dbReference type="PANTHER" id="PTHR16305:SF35">
    <property type="entry name" value="TRANSCRIPTIONAL ACTIVATOR DOMAIN"/>
    <property type="match status" value="1"/>
</dbReference>
<proteinExistence type="predicted"/>
<dbReference type="InterPro" id="IPR011990">
    <property type="entry name" value="TPR-like_helical_dom_sf"/>
</dbReference>
<dbReference type="Pfam" id="PF13191">
    <property type="entry name" value="AAA_16"/>
    <property type="match status" value="1"/>
</dbReference>
<dbReference type="Gene3D" id="1.25.40.10">
    <property type="entry name" value="Tetratricopeptide repeat domain"/>
    <property type="match status" value="2"/>
</dbReference>
<dbReference type="Proteomes" id="UP001501821">
    <property type="component" value="Unassembled WGS sequence"/>
</dbReference>
<gene>
    <name evidence="4" type="ORF">GCM10022242_11160</name>
</gene>
<evidence type="ECO:0000313" key="4">
    <source>
        <dbReference type="EMBL" id="GAA3810311.1"/>
    </source>
</evidence>
<accession>A0ABP7I2I0</accession>
<keyword evidence="1" id="KW-0547">Nucleotide-binding</keyword>
<keyword evidence="2" id="KW-0067">ATP-binding</keyword>
<name>A0ABP7I2I0_9ACTN</name>
<sequence>MLVALRDAWAAAGSSHGSVHLLEGPAGIGKTAVINAFVEEVRRDPHEVLVARCSPLSSTAPGGVVRDWFGPVLRRSGIGKPPFDGPGASVAEATAPPAELVYGVQWVIEDLSTTGPLLLVADDVHWADPASLAVLDHLTAAVDAHPLLVLVSRRSGERSAAPEQLARVRRRSRRHLLQPLSAHAATTLLADLPAGEAVEIARLSEGIPLFVHELAEARRSGVDATPRGVVDIVHAIVSRMPEGALEVARAVAVVARPVTPAIAADIARVPENEVLRIVDRLADAELLTWTGADPDEVAVAHALVGDAFLDGLGSAGRAELHGRVAAALQRAGAPDEEIAGHLLQTPATGRDDVRDLFTALGRQAVAGDAARLGARYFLRAVEEVDRPGGPAPVPLLREAARAQAAAGDVDDALRTWRRAAAGSPTTEAAAGVMAEAGDALTDAGRHREAVELWRSWLDRLPAGEGEEVRKRLVVRISMSSFALAEAPPELGAFLERLRAQPPQSDTHGDRLIASAAAAGLVFARQGSADEARALATRAWAGGKLFEEETATGAPLYVVSGVLDWTDAYRVALDLLDRAVDGARAAGSTLALATALYCRGYTHLRQGSLSAALDDLSLGRDLRRFGWEAYTPALLQGLVEAYLVRGQLAAARELGAELAAFLEERTTIASYAYAALSDLAFVDGRFDEAAELLDRLARLVAESDNPVLLTWRQRLARVRALQGRYDEARALAAEELEITRQWGAPRVAAGAALVAAELDLEDPEELLREALSLTEADDLRLTRERAYAAAGLAGHLLDHDPAGGRDEAVALSRFAHGRAVAEGMAPLADRSANLLLRCGVPADPEQDPLGELSPAERRVAELVLTGLSNREVAGELFVTVKAVEFQLSSVYRKLGIRGRRDLLKVMSGR</sequence>
<dbReference type="PROSITE" id="PS50043">
    <property type="entry name" value="HTH_LUXR_2"/>
    <property type="match status" value="1"/>
</dbReference>
<dbReference type="InterPro" id="IPR036388">
    <property type="entry name" value="WH-like_DNA-bd_sf"/>
</dbReference>
<protein>
    <recommendedName>
        <fullName evidence="3">HTH luxR-type domain-containing protein</fullName>
    </recommendedName>
</protein>
<comment type="caution">
    <text evidence="4">The sequence shown here is derived from an EMBL/GenBank/DDBJ whole genome shotgun (WGS) entry which is preliminary data.</text>
</comment>
<dbReference type="InterPro" id="IPR041664">
    <property type="entry name" value="AAA_16"/>
</dbReference>
<feature type="domain" description="HTH luxR-type" evidence="3">
    <location>
        <begin position="844"/>
        <end position="908"/>
    </location>
</feature>
<dbReference type="InterPro" id="IPR016032">
    <property type="entry name" value="Sig_transdc_resp-reg_C-effctor"/>
</dbReference>
<keyword evidence="5" id="KW-1185">Reference proteome</keyword>
<dbReference type="CDD" id="cd06170">
    <property type="entry name" value="LuxR_C_like"/>
    <property type="match status" value="1"/>
</dbReference>
<dbReference type="SUPFAM" id="SSF46894">
    <property type="entry name" value="C-terminal effector domain of the bipartite response regulators"/>
    <property type="match status" value="1"/>
</dbReference>
<evidence type="ECO:0000259" key="3">
    <source>
        <dbReference type="PROSITE" id="PS50043"/>
    </source>
</evidence>
<dbReference type="SUPFAM" id="SSF52540">
    <property type="entry name" value="P-loop containing nucleoside triphosphate hydrolases"/>
    <property type="match status" value="1"/>
</dbReference>
<dbReference type="PANTHER" id="PTHR16305">
    <property type="entry name" value="TESTICULAR SOLUBLE ADENYLYL CYCLASE"/>
    <property type="match status" value="1"/>
</dbReference>
<reference evidence="5" key="1">
    <citation type="journal article" date="2019" name="Int. J. Syst. Evol. Microbiol.">
        <title>The Global Catalogue of Microorganisms (GCM) 10K type strain sequencing project: providing services to taxonomists for standard genome sequencing and annotation.</title>
        <authorList>
            <consortium name="The Broad Institute Genomics Platform"/>
            <consortium name="The Broad Institute Genome Sequencing Center for Infectious Disease"/>
            <person name="Wu L."/>
            <person name="Ma J."/>
        </authorList>
    </citation>
    <scope>NUCLEOTIDE SEQUENCE [LARGE SCALE GENOMIC DNA]</scope>
    <source>
        <strain evidence="5">JCM 16953</strain>
    </source>
</reference>
<evidence type="ECO:0000256" key="2">
    <source>
        <dbReference type="ARBA" id="ARBA00022840"/>
    </source>
</evidence>
<dbReference type="InterPro" id="IPR000792">
    <property type="entry name" value="Tscrpt_reg_LuxR_C"/>
</dbReference>
<dbReference type="Pfam" id="PF00196">
    <property type="entry name" value="GerE"/>
    <property type="match status" value="1"/>
</dbReference>
<dbReference type="SMART" id="SM00421">
    <property type="entry name" value="HTH_LUXR"/>
    <property type="match status" value="1"/>
</dbReference>
<evidence type="ECO:0000313" key="5">
    <source>
        <dbReference type="Proteomes" id="UP001501821"/>
    </source>
</evidence>
<organism evidence="4 5">
    <name type="scientific">Nocardioides panacisoli</name>
    <dbReference type="NCBI Taxonomy" id="627624"/>
    <lineage>
        <taxon>Bacteria</taxon>
        <taxon>Bacillati</taxon>
        <taxon>Actinomycetota</taxon>
        <taxon>Actinomycetes</taxon>
        <taxon>Propionibacteriales</taxon>
        <taxon>Nocardioidaceae</taxon>
        <taxon>Nocardioides</taxon>
    </lineage>
</organism>
<dbReference type="SUPFAM" id="SSF48452">
    <property type="entry name" value="TPR-like"/>
    <property type="match status" value="2"/>
</dbReference>
<dbReference type="EMBL" id="BAABAH010000003">
    <property type="protein sequence ID" value="GAA3810311.1"/>
    <property type="molecule type" value="Genomic_DNA"/>
</dbReference>